<keyword evidence="1" id="KW-0812">Transmembrane</keyword>
<evidence type="ECO:0000313" key="2">
    <source>
        <dbReference type="EMBL" id="CAD9746643.1"/>
    </source>
</evidence>
<dbReference type="EMBL" id="HBHP01002134">
    <property type="protein sequence ID" value="CAD9746643.1"/>
    <property type="molecule type" value="Transcribed_RNA"/>
</dbReference>
<feature type="transmembrane region" description="Helical" evidence="1">
    <location>
        <begin position="51"/>
        <end position="73"/>
    </location>
</feature>
<dbReference type="AlphaFoldDB" id="A0A7S2THG9"/>
<keyword evidence="1" id="KW-0472">Membrane</keyword>
<accession>A0A7S2THG9</accession>
<protein>
    <submittedName>
        <fullName evidence="2">Uncharacterized protein</fullName>
    </submittedName>
</protein>
<gene>
    <name evidence="2" type="ORF">LSP00402_LOCUS1395</name>
</gene>
<name>A0A7S2THG9_9EUKA</name>
<sequence length="268" mass="30092">MALKIRKEVLRRLTFRLALTARRWKPKRFSSEARLTPGNEMVDRKVRKTAFWMQGMVWGLYGSISAAGAYLLASDIYRVCELSTRVEGMRESKTSALQDRLNFVNGTEEAGAGAAEYRGLYPSNDSRSKMAATLPGSVATLSGTYSDLPGRNKWLYLSKGNMKYRLRFAAQYQNQGIVSPLCSFEGEGEDAEGKFKVEDGVYNTATGRIAWGERSEPRPVRYMLGKEDFTLYAECRGDIHVNGNGEARVNGWYEANSGRSGEFRLKIK</sequence>
<organism evidence="2">
    <name type="scientific">Lotharella oceanica</name>
    <dbReference type="NCBI Taxonomy" id="641309"/>
    <lineage>
        <taxon>Eukaryota</taxon>
        <taxon>Sar</taxon>
        <taxon>Rhizaria</taxon>
        <taxon>Cercozoa</taxon>
        <taxon>Chlorarachniophyceae</taxon>
        <taxon>Lotharella</taxon>
    </lineage>
</organism>
<reference evidence="2" key="1">
    <citation type="submission" date="2021-01" db="EMBL/GenBank/DDBJ databases">
        <authorList>
            <person name="Corre E."/>
            <person name="Pelletier E."/>
            <person name="Niang G."/>
            <person name="Scheremetjew M."/>
            <person name="Finn R."/>
            <person name="Kale V."/>
            <person name="Holt S."/>
            <person name="Cochrane G."/>
            <person name="Meng A."/>
            <person name="Brown T."/>
            <person name="Cohen L."/>
        </authorList>
    </citation>
    <scope>NUCLEOTIDE SEQUENCE</scope>
    <source>
        <strain evidence="2">CCMP622</strain>
    </source>
</reference>
<proteinExistence type="predicted"/>
<evidence type="ECO:0000256" key="1">
    <source>
        <dbReference type="SAM" id="Phobius"/>
    </source>
</evidence>
<keyword evidence="1" id="KW-1133">Transmembrane helix</keyword>